<dbReference type="PROSITE" id="PS50297">
    <property type="entry name" value="ANK_REP_REGION"/>
    <property type="match status" value="1"/>
</dbReference>
<gene>
    <name evidence="2" type="ORF">Z043_123819</name>
</gene>
<dbReference type="SUPFAM" id="SSF48403">
    <property type="entry name" value="Ankyrin repeat"/>
    <property type="match status" value="1"/>
</dbReference>
<proteinExistence type="predicted"/>
<dbReference type="GO" id="GO:0019887">
    <property type="term" value="F:protein kinase regulator activity"/>
    <property type="evidence" value="ECO:0007669"/>
    <property type="project" value="TreeGrafter"/>
</dbReference>
<comment type="caution">
    <text evidence="2">The sequence shown here is derived from an EMBL/GenBank/DDBJ whole genome shotgun (WGS) entry which is preliminary data.</text>
</comment>
<dbReference type="Gene3D" id="1.25.40.20">
    <property type="entry name" value="Ankyrin repeat-containing domain"/>
    <property type="match status" value="1"/>
</dbReference>
<evidence type="ECO:0000313" key="3">
    <source>
        <dbReference type="Proteomes" id="UP000034805"/>
    </source>
</evidence>
<dbReference type="PROSITE" id="PS50088">
    <property type="entry name" value="ANK_REPEAT"/>
    <property type="match status" value="1"/>
</dbReference>
<dbReference type="GO" id="GO:0030165">
    <property type="term" value="F:PDZ domain binding"/>
    <property type="evidence" value="ECO:0007669"/>
    <property type="project" value="TreeGrafter"/>
</dbReference>
<dbReference type="PANTHER" id="PTHR24116:SF0">
    <property type="entry name" value="KINASE D-INTERACTING SUBSTRATE OF 220 KDA"/>
    <property type="match status" value="1"/>
</dbReference>
<feature type="repeat" description="ANK" evidence="1">
    <location>
        <begin position="47"/>
        <end position="79"/>
    </location>
</feature>
<evidence type="ECO:0000256" key="1">
    <source>
        <dbReference type="PROSITE-ProRule" id="PRU00023"/>
    </source>
</evidence>
<keyword evidence="1" id="KW-0040">ANK repeat</keyword>
<dbReference type="Pfam" id="PF00023">
    <property type="entry name" value="Ank"/>
    <property type="match status" value="1"/>
</dbReference>
<protein>
    <submittedName>
        <fullName evidence="2">Uncharacterized protein</fullName>
    </submittedName>
</protein>
<dbReference type="EMBL" id="JARO02014110">
    <property type="protein sequence ID" value="KPP58365.1"/>
    <property type="molecule type" value="Genomic_DNA"/>
</dbReference>
<dbReference type="InterPro" id="IPR002110">
    <property type="entry name" value="Ankyrin_rpt"/>
</dbReference>
<dbReference type="InterPro" id="IPR052771">
    <property type="entry name" value="Neurotrophin_sig_adaptor"/>
</dbReference>
<sequence>MAMDTTSSLKMTTLAMQSFFSYVEEENLPAIRAHLDKFKEVDSRSDTGLTALMLAAEQGSVEIVQELVRRGANVNLDDVVCASVLCPSKLLTMTALSLS</sequence>
<dbReference type="Proteomes" id="UP000034805">
    <property type="component" value="Unassembled WGS sequence"/>
</dbReference>
<reference evidence="2 3" key="1">
    <citation type="submission" date="2015-08" db="EMBL/GenBank/DDBJ databases">
        <title>The genome of the Asian arowana (Scleropages formosus).</title>
        <authorList>
            <person name="Tan M.H."/>
            <person name="Gan H.M."/>
            <person name="Croft L.J."/>
            <person name="Austin C.M."/>
        </authorList>
    </citation>
    <scope>NUCLEOTIDE SEQUENCE [LARGE SCALE GENOMIC DNA]</scope>
    <source>
        <strain evidence="2">Aro1</strain>
    </source>
</reference>
<accession>A0A0P7TC20</accession>
<dbReference type="PANTHER" id="PTHR24116">
    <property type="entry name" value="KINASE D-INTERACTING SUBSTRATE OF 220 KDA"/>
    <property type="match status" value="1"/>
</dbReference>
<dbReference type="SMART" id="SM00248">
    <property type="entry name" value="ANK"/>
    <property type="match status" value="1"/>
</dbReference>
<dbReference type="AlphaFoldDB" id="A0A0P7TC20"/>
<dbReference type="InterPro" id="IPR036770">
    <property type="entry name" value="Ankyrin_rpt-contain_sf"/>
</dbReference>
<evidence type="ECO:0000313" key="2">
    <source>
        <dbReference type="EMBL" id="KPP58365.1"/>
    </source>
</evidence>
<organism evidence="2 3">
    <name type="scientific">Scleropages formosus</name>
    <name type="common">Asian bonytongue</name>
    <name type="synonym">Osteoglossum formosum</name>
    <dbReference type="NCBI Taxonomy" id="113540"/>
    <lineage>
        <taxon>Eukaryota</taxon>
        <taxon>Metazoa</taxon>
        <taxon>Chordata</taxon>
        <taxon>Craniata</taxon>
        <taxon>Vertebrata</taxon>
        <taxon>Euteleostomi</taxon>
        <taxon>Actinopterygii</taxon>
        <taxon>Neopterygii</taxon>
        <taxon>Teleostei</taxon>
        <taxon>Osteoglossocephala</taxon>
        <taxon>Osteoglossomorpha</taxon>
        <taxon>Osteoglossiformes</taxon>
        <taxon>Osteoglossidae</taxon>
        <taxon>Scleropages</taxon>
    </lineage>
</organism>
<name>A0A0P7TC20_SCLFO</name>